<dbReference type="InterPro" id="IPR011990">
    <property type="entry name" value="TPR-like_helical_dom_sf"/>
</dbReference>
<feature type="repeat" description="TPR" evidence="3">
    <location>
        <begin position="1416"/>
        <end position="1449"/>
    </location>
</feature>
<reference evidence="6" key="2">
    <citation type="submission" date="2025-09" db="UniProtKB">
        <authorList>
            <consortium name="Ensembl"/>
        </authorList>
    </citation>
    <scope>IDENTIFICATION</scope>
</reference>
<feature type="repeat" description="TPR" evidence="3">
    <location>
        <begin position="1031"/>
        <end position="1064"/>
    </location>
</feature>
<dbReference type="InterPro" id="IPR019734">
    <property type="entry name" value="TPR_rpt"/>
</dbReference>
<feature type="repeat" description="TPR" evidence="3">
    <location>
        <begin position="1521"/>
        <end position="1554"/>
    </location>
</feature>
<dbReference type="Ensembl" id="ENSABRT00000020869.1">
    <property type="protein sequence ID" value="ENSABRP00000014611.1"/>
    <property type="gene ID" value="ENSABRG00000012899.1"/>
</dbReference>
<feature type="repeat" description="TPR" evidence="3">
    <location>
        <begin position="861"/>
        <end position="894"/>
    </location>
</feature>
<evidence type="ECO:0000256" key="2">
    <source>
        <dbReference type="ARBA" id="ARBA00022803"/>
    </source>
</evidence>
<accession>A0A8B9I7F6</accession>
<evidence type="ECO:0000313" key="7">
    <source>
        <dbReference type="Proteomes" id="UP000694426"/>
    </source>
</evidence>
<feature type="compositionally biased region" description="Basic and acidic residues" evidence="5">
    <location>
        <begin position="143"/>
        <end position="154"/>
    </location>
</feature>
<dbReference type="SUPFAM" id="SSF81901">
    <property type="entry name" value="HCP-like"/>
    <property type="match status" value="1"/>
</dbReference>
<feature type="region of interest" description="Disordered" evidence="5">
    <location>
        <begin position="643"/>
        <end position="672"/>
    </location>
</feature>
<dbReference type="PANTHER" id="PTHR44858:SF1">
    <property type="entry name" value="UDP-N-ACETYLGLUCOSAMINE--PEPTIDE N-ACETYLGLUCOSAMINYLTRANSFERASE SPINDLY-RELATED"/>
    <property type="match status" value="1"/>
</dbReference>
<feature type="coiled-coil region" evidence="4">
    <location>
        <begin position="832"/>
        <end position="887"/>
    </location>
</feature>
<feature type="region of interest" description="Disordered" evidence="5">
    <location>
        <begin position="128"/>
        <end position="204"/>
    </location>
</feature>
<dbReference type="Pfam" id="PF13181">
    <property type="entry name" value="TPR_8"/>
    <property type="match status" value="3"/>
</dbReference>
<dbReference type="SUPFAM" id="SSF48452">
    <property type="entry name" value="TPR-like"/>
    <property type="match status" value="4"/>
</dbReference>
<keyword evidence="4" id="KW-0175">Coiled coil</keyword>
<feature type="compositionally biased region" description="Basic and acidic residues" evidence="5">
    <location>
        <begin position="187"/>
        <end position="204"/>
    </location>
</feature>
<organism evidence="6 7">
    <name type="scientific">Anser brachyrhynchus</name>
    <name type="common">Pink-footed goose</name>
    <dbReference type="NCBI Taxonomy" id="132585"/>
    <lineage>
        <taxon>Eukaryota</taxon>
        <taxon>Metazoa</taxon>
        <taxon>Chordata</taxon>
        <taxon>Craniata</taxon>
        <taxon>Vertebrata</taxon>
        <taxon>Euteleostomi</taxon>
        <taxon>Archelosauria</taxon>
        <taxon>Archosauria</taxon>
        <taxon>Dinosauria</taxon>
        <taxon>Saurischia</taxon>
        <taxon>Theropoda</taxon>
        <taxon>Coelurosauria</taxon>
        <taxon>Aves</taxon>
        <taxon>Neognathae</taxon>
        <taxon>Galloanserae</taxon>
        <taxon>Anseriformes</taxon>
        <taxon>Anatidae</taxon>
        <taxon>Anserinae</taxon>
        <taxon>Anser</taxon>
    </lineage>
</organism>
<feature type="repeat" description="TPR" evidence="3">
    <location>
        <begin position="1315"/>
        <end position="1348"/>
    </location>
</feature>
<dbReference type="Gene3D" id="1.25.40.10">
    <property type="entry name" value="Tetratricopeptide repeat domain"/>
    <property type="match status" value="10"/>
</dbReference>
<evidence type="ECO:0000313" key="6">
    <source>
        <dbReference type="Ensembl" id="ENSABRP00000014611.1"/>
    </source>
</evidence>
<sequence length="1843" mass="210329">MKKQVPHLRVMTHRNITVEEGSDDINPGSSERVSRENATCSHESRVVKLPVIASFAGTSKKIVMVKHPAPLQKPSYCRFNFHTSNSPVSLGKTKAVSKVKDRVHILKTNPQNLERDTTEEIGTVFKDSGDFSSTDLDTNKNISRKEKTTRESCKKGSKVISKAKQQDLNVESGRVLRKGSKQPSVRSAREQLEEAQDVTRPDTSKIYENFQQSKSEEPTSTPALPVKVVAKSVDEITASLQSTSPSPSDQTIKELLESVLGQKYNIKMEQVLVEHKEIKSESQDSKEVLPSFHQASLTPVVQKEPQAAENESQTTEEILTRNNQVKKAPSADVLQVEGKAISKIKPDEIQKELQEEHNLQQSLSFLSTHASNVKGQHYPSIHHLCTAFPSFTLPPYLQLASRIYHTFDRKGHNILFTAEDMDNKQEEPICSKYIYLKEQAERKRLCYEGVPVSEQFQNNQTDGIHSLPHTSKTPADWQKIAEYNLKKTQLQLVGEKVSIYPEALKMFWAPVPPKFFAPISSMKEILFPKYESNVIEDVVFEDFLIDYEELEAEQDDHDFYDYVQTKALRRCQSLPNFSDSDNSVISLIKRSVSAVEVAAFKCETKLKMSSNFKTSMKELEVMKQRIAEPKVEREIGKSSPTKHLLNQARDDPQSMQTDTPVEKMPTSTGQEDSENILLVQRAEKAGIKYTIFPRRKKTKKSKKTINPRKLEAVIKILTQPPRILKRSVSLGRLPTHDKFIIKLSPAIKEFRSPSIPCLLDFEKFAKVRGGIPKETSARAWVSAIWNSWFDETFPPSENASEGIELLKGTNAVDSQEANLPIELVDSIQPVLLEGETVSIDDLEEEVRRLTEIIEKDEHPSPFHYCRRGAIQKKLGKLKSAMEDLEKAISLEPLLLDAYWHRHLIYLFQDKIYAALDDLNFITKLNKNKADTYLSKAEIYRKQGDNTLAIINYSSAIQCCPTDDDIYFRRAEMYFEENQLLLAMDDYAKCFQYNPKRTDAFMKHGIYFFDRSVLTAAIQDFTAVIREDPSNAQARLYRGRTYAKQRQYRNAIQDLAAAIHLDPSCWQAFYYRGCILQQVDPKGALQDFSVSVLINDTQENFCSFLHRGIIYSKQCQWSLAICDFESVIALNSSVIFAYLNIGLILLLHLDQYHEAIRQFTNAIKIDPLNVRAYLCRAQAYHKIHNLSNAVKDMNRAIHLYPNKSQLRILRGQYLMELKKYELASLCIHQLAEIDEESFKSQPVQQALIQSFCQNHNKAIESLRRATATQPEPPMFVLLGKIQMKAEKTKDAVESFKQAIELQMTSAKILHNAFEAAEMYYLMGLCYMEQTNLLQARDAFNTAIRLHSSYPDAFYQRGLCRMQLGQAKYIQDFNRTLALCPSHFQAYMSRAAYYGSKGRYSKAIMNCNEAIKILPNSARAYFYRGTLKYQNKTFKAAIEDLSKTIDLNKTCILAYYNRAICYHQIKNFRKALKDYGILILHELSKEIIFKVLINRGLLYMEVGDYANACEDFKEAALLSPDDSKIFQAIGICYHRLNEFEEAVRSFNQVLKLEPISVDAYIGRGNSYMENGHEAGLKLAQKDFLKAIHLNPVCTKARICLGYNLQAHGKLQRAWNQFTVAIIIDPKCYAAYDGRASVCLQMGENFAAFQDINAALKVTTTAPLLTNRGVINQLMGYLSCAMKDYQQAISVDPNYALAYFSAANIYFHNHQFSQAYCYYSKVLKLEPRNESAIMNRAITNTILKNFEEAREDFEKAVCLCPFSAAVYFNRANFYNGLKQYEQAEKDISTALVIQPSDALMYRLRADIRAKLGFNKEAVEDYKQAISIQEQIAYENTSVLFTDFSDF</sequence>
<evidence type="ECO:0000256" key="4">
    <source>
        <dbReference type="SAM" id="Coils"/>
    </source>
</evidence>
<evidence type="ECO:0000256" key="5">
    <source>
        <dbReference type="SAM" id="MobiDB-lite"/>
    </source>
</evidence>
<name>A0A8B9I7F6_9AVES</name>
<protein>
    <submittedName>
        <fullName evidence="6">Tetratricopeptide repeat domain 6</fullName>
    </submittedName>
</protein>
<dbReference type="PANTHER" id="PTHR44858">
    <property type="entry name" value="TETRATRICOPEPTIDE REPEAT PROTEIN 6"/>
    <property type="match status" value="1"/>
</dbReference>
<feature type="repeat" description="TPR" evidence="3">
    <location>
        <begin position="963"/>
        <end position="996"/>
    </location>
</feature>
<feature type="repeat" description="TPR" evidence="3">
    <location>
        <begin position="997"/>
        <end position="1030"/>
    </location>
</feature>
<dbReference type="SMART" id="SM00028">
    <property type="entry name" value="TPR"/>
    <property type="match status" value="24"/>
</dbReference>
<reference evidence="6" key="1">
    <citation type="submission" date="2025-08" db="UniProtKB">
        <authorList>
            <consortium name="Ensembl"/>
        </authorList>
    </citation>
    <scope>IDENTIFICATION</scope>
</reference>
<feature type="repeat" description="TPR" evidence="3">
    <location>
        <begin position="1693"/>
        <end position="1726"/>
    </location>
</feature>
<dbReference type="PROSITE" id="PS50005">
    <property type="entry name" value="TPR"/>
    <property type="match status" value="15"/>
</dbReference>
<feature type="repeat" description="TPR" evidence="3">
    <location>
        <begin position="1169"/>
        <end position="1202"/>
    </location>
</feature>
<feature type="compositionally biased region" description="Polar residues" evidence="5">
    <location>
        <begin position="130"/>
        <end position="141"/>
    </location>
</feature>
<dbReference type="Pfam" id="PF07719">
    <property type="entry name" value="TPR_2"/>
    <property type="match status" value="1"/>
</dbReference>
<dbReference type="PROSITE" id="PS50293">
    <property type="entry name" value="TPR_REGION"/>
    <property type="match status" value="1"/>
</dbReference>
<keyword evidence="2 3" id="KW-0802">TPR repeat</keyword>
<feature type="compositionally biased region" description="Polar residues" evidence="5">
    <location>
        <begin position="653"/>
        <end position="670"/>
    </location>
</feature>
<feature type="repeat" description="TPR" evidence="3">
    <location>
        <begin position="1659"/>
        <end position="1692"/>
    </location>
</feature>
<dbReference type="InterPro" id="IPR013105">
    <property type="entry name" value="TPR_2"/>
</dbReference>
<feature type="repeat" description="TPR" evidence="3">
    <location>
        <begin position="1382"/>
        <end position="1415"/>
    </location>
</feature>
<keyword evidence="7" id="KW-1185">Reference proteome</keyword>
<feature type="repeat" description="TPR" evidence="3">
    <location>
        <begin position="929"/>
        <end position="962"/>
    </location>
</feature>
<dbReference type="InterPro" id="IPR050498">
    <property type="entry name" value="Ycf3"/>
</dbReference>
<dbReference type="Pfam" id="PF13432">
    <property type="entry name" value="TPR_16"/>
    <property type="match status" value="3"/>
</dbReference>
<evidence type="ECO:0000256" key="3">
    <source>
        <dbReference type="PROSITE-ProRule" id="PRU00339"/>
    </source>
</evidence>
<keyword evidence="1" id="KW-0677">Repeat</keyword>
<proteinExistence type="predicted"/>
<dbReference type="Proteomes" id="UP000694426">
    <property type="component" value="Unplaced"/>
</dbReference>
<evidence type="ECO:0000256" key="1">
    <source>
        <dbReference type="ARBA" id="ARBA00022737"/>
    </source>
</evidence>
<feature type="repeat" description="TPR" evidence="3">
    <location>
        <begin position="1761"/>
        <end position="1794"/>
    </location>
</feature>
<dbReference type="GeneTree" id="ENSGT00940000161150"/>
<gene>
    <name evidence="6" type="primary">TTC6</name>
</gene>
<feature type="repeat" description="TPR" evidence="3">
    <location>
        <begin position="1487"/>
        <end position="1520"/>
    </location>
</feature>
<feature type="repeat" description="TPR" evidence="3">
    <location>
        <begin position="1271"/>
        <end position="1304"/>
    </location>
</feature>